<dbReference type="Proteomes" id="UP001589740">
    <property type="component" value="Unassembled WGS sequence"/>
</dbReference>
<organism evidence="1 2">
    <name type="scientific">Salinicoccus siamensis</name>
    <dbReference type="NCBI Taxonomy" id="381830"/>
    <lineage>
        <taxon>Bacteria</taxon>
        <taxon>Bacillati</taxon>
        <taxon>Bacillota</taxon>
        <taxon>Bacilli</taxon>
        <taxon>Bacillales</taxon>
        <taxon>Staphylococcaceae</taxon>
        <taxon>Salinicoccus</taxon>
    </lineage>
</organism>
<sequence>MRCGTKCFIVTIEMDQQTFVEEIGARSQAEARKMTRHHYGNEAKVKRIIKKTD</sequence>
<gene>
    <name evidence="1" type="ORF">ACFFLE_00120</name>
</gene>
<keyword evidence="2" id="KW-1185">Reference proteome</keyword>
<reference evidence="1 2" key="1">
    <citation type="submission" date="2024-09" db="EMBL/GenBank/DDBJ databases">
        <authorList>
            <person name="Sun Q."/>
            <person name="Mori K."/>
        </authorList>
    </citation>
    <scope>NUCLEOTIDE SEQUENCE [LARGE SCALE GENOMIC DNA]</scope>
    <source>
        <strain evidence="1 2">JCM 12822</strain>
    </source>
</reference>
<proteinExistence type="predicted"/>
<dbReference type="EMBL" id="JBHMAH010000001">
    <property type="protein sequence ID" value="MFB9859517.1"/>
    <property type="molecule type" value="Genomic_DNA"/>
</dbReference>
<accession>A0ABV5Z089</accession>
<protein>
    <submittedName>
        <fullName evidence="1">Uncharacterized protein</fullName>
    </submittedName>
</protein>
<evidence type="ECO:0000313" key="2">
    <source>
        <dbReference type="Proteomes" id="UP001589740"/>
    </source>
</evidence>
<name>A0ABV5Z089_9STAP</name>
<dbReference type="RefSeq" id="WP_380569083.1">
    <property type="nucleotide sequence ID" value="NZ_JBHMAH010000001.1"/>
</dbReference>
<evidence type="ECO:0000313" key="1">
    <source>
        <dbReference type="EMBL" id="MFB9859517.1"/>
    </source>
</evidence>
<comment type="caution">
    <text evidence="1">The sequence shown here is derived from an EMBL/GenBank/DDBJ whole genome shotgun (WGS) entry which is preliminary data.</text>
</comment>